<dbReference type="Gene3D" id="3.40.50.1820">
    <property type="entry name" value="alpha/beta hydrolase"/>
    <property type="match status" value="2"/>
</dbReference>
<keyword evidence="1 3" id="KW-0378">Hydrolase</keyword>
<reference evidence="3 4" key="1">
    <citation type="submission" date="2021-08" db="EMBL/GenBank/DDBJ databases">
        <title>Lysobacter sp. strain CJ11 Genome sequencing and assembly.</title>
        <authorList>
            <person name="Kim I."/>
        </authorList>
    </citation>
    <scope>NUCLEOTIDE SEQUENCE [LARGE SCALE GENOMIC DNA]</scope>
    <source>
        <strain evidence="3 4">CJ11</strain>
    </source>
</reference>
<sequence>MKILIPVAAAMLASACAMTGTKSEEPIMSAPVTVSEHRQGDDLLTAGLGLAGLREMTAPKFADPEHPTAAELRRRAIWSNWRGIADLSPQGGYGEVYGSVANIPGREFSTLLRLPGATQPHRVVLQLPDNFDAGKRCLIVAAASGSRGVYGAISVASAWALPRGCAVVHTDKAAGSDLFDIDAGEGVDASGMRVAAGNAAAFEPRLAEGATGVAFKHAHSEDNPEADWGRHVKQAAQFALHQLSEALPNQAPFTFENTRVIATGISNGGGAVLRAAELDGDWLDGVVAGEPNVYVEGNRPLYDFATEAAIFMPCALLDLPVDALPQPPMRAQVEPLWKQRCASLKAQGLIDGTTVAQQAASARAVLRASGWKDISLTAGAASTGFDLWRAVTAAYASAYGRYRAGEHPCGYSYTAMTAQLQPRPSTAVERNTWWSESAGIPPGNGILLKDPRMAPPDFTLAGEQCLRALWTGDNADAQRVRAGIAATQTKMPRRGLPVLVIHGDEDGLVPPVFSSAPYVAAARAAGRPVAYWTVGKAEHFDAFLAFPSYAARFVPLLPYMYAGLDRMWSTLEHKSTLDGDLHIEATPRGTGAVTATDLKLPQ</sequence>
<keyword evidence="4" id="KW-1185">Reference proteome</keyword>
<evidence type="ECO:0000256" key="2">
    <source>
        <dbReference type="SAM" id="SignalP"/>
    </source>
</evidence>
<dbReference type="InterPro" id="IPR016582">
    <property type="entry name" value="OHBut_olig_hydro_put"/>
</dbReference>
<feature type="chain" id="PRO_5046091809" evidence="2">
    <location>
        <begin position="20"/>
        <end position="602"/>
    </location>
</feature>
<organism evidence="3 4">
    <name type="scientific">Lysobacter soyae</name>
    <dbReference type="NCBI Taxonomy" id="2764185"/>
    <lineage>
        <taxon>Bacteria</taxon>
        <taxon>Pseudomonadati</taxon>
        <taxon>Pseudomonadota</taxon>
        <taxon>Gammaproteobacteria</taxon>
        <taxon>Lysobacterales</taxon>
        <taxon>Lysobacteraceae</taxon>
        <taxon>Lysobacter</taxon>
    </lineage>
</organism>
<dbReference type="InterPro" id="IPR029058">
    <property type="entry name" value="AB_hydrolase_fold"/>
</dbReference>
<feature type="signal peptide" evidence="2">
    <location>
        <begin position="1"/>
        <end position="19"/>
    </location>
</feature>
<name>A0ABX8WQR1_9GAMM</name>
<accession>A0ABX8WQR1</accession>
<dbReference type="Pfam" id="PF10605">
    <property type="entry name" value="3HBOH"/>
    <property type="match status" value="1"/>
</dbReference>
<proteinExistence type="predicted"/>
<evidence type="ECO:0000313" key="4">
    <source>
        <dbReference type="Proteomes" id="UP000824755"/>
    </source>
</evidence>
<dbReference type="PROSITE" id="PS51257">
    <property type="entry name" value="PROKAR_LIPOPROTEIN"/>
    <property type="match status" value="1"/>
</dbReference>
<protein>
    <submittedName>
        <fullName evidence="3">D-(-)-3-hydroxybutyrate oligomer hydrolase</fullName>
    </submittedName>
</protein>
<dbReference type="Proteomes" id="UP000824755">
    <property type="component" value="Chromosome"/>
</dbReference>
<evidence type="ECO:0000313" key="3">
    <source>
        <dbReference type="EMBL" id="QYR53166.1"/>
    </source>
</evidence>
<dbReference type="SUPFAM" id="SSF53474">
    <property type="entry name" value="alpha/beta-Hydrolases"/>
    <property type="match status" value="1"/>
</dbReference>
<evidence type="ECO:0000256" key="1">
    <source>
        <dbReference type="ARBA" id="ARBA00022801"/>
    </source>
</evidence>
<dbReference type="GO" id="GO:0016787">
    <property type="term" value="F:hydrolase activity"/>
    <property type="evidence" value="ECO:0007669"/>
    <property type="project" value="UniProtKB-KW"/>
</dbReference>
<dbReference type="EMBL" id="CP080544">
    <property type="protein sequence ID" value="QYR53166.1"/>
    <property type="molecule type" value="Genomic_DNA"/>
</dbReference>
<keyword evidence="2" id="KW-0732">Signal</keyword>
<gene>
    <name evidence="3" type="ORF">H8L67_01180</name>
</gene>